<feature type="transmembrane region" description="Helical" evidence="1">
    <location>
        <begin position="131"/>
        <end position="151"/>
    </location>
</feature>
<evidence type="ECO:0000313" key="3">
    <source>
        <dbReference type="Proteomes" id="UP000178272"/>
    </source>
</evidence>
<dbReference type="Proteomes" id="UP000178272">
    <property type="component" value="Unassembled WGS sequence"/>
</dbReference>
<sequence>MLELPHTIVGAAIAAKIGNPALSLPLALASHFALDLLPHWNPHLNTELNKFGRLSNKTLTFIATDVFLSLAGGLLIASTVLPDQSKFMYVITGAFMGVLPDVLEAPHFLTSLRIWPIEKLLKFQKSIQNDAPPFLGILTQVLLLVAVFAWVF</sequence>
<protein>
    <submittedName>
        <fullName evidence="2">Uncharacterized protein</fullName>
    </submittedName>
</protein>
<keyword evidence="1" id="KW-0812">Transmembrane</keyword>
<proteinExistence type="predicted"/>
<comment type="caution">
    <text evidence="2">The sequence shown here is derived from an EMBL/GenBank/DDBJ whole genome shotgun (WGS) entry which is preliminary data.</text>
</comment>
<name>A0A1G1V6E1_9BACT</name>
<keyword evidence="1" id="KW-0472">Membrane</keyword>
<keyword evidence="1" id="KW-1133">Transmembrane helix</keyword>
<gene>
    <name evidence="2" type="ORF">A3F61_02655</name>
</gene>
<dbReference type="AlphaFoldDB" id="A0A1G1V6E1"/>
<feature type="transmembrane region" description="Helical" evidence="1">
    <location>
        <begin position="59"/>
        <end position="81"/>
    </location>
</feature>
<evidence type="ECO:0000256" key="1">
    <source>
        <dbReference type="SAM" id="Phobius"/>
    </source>
</evidence>
<dbReference type="STRING" id="1797517.A3F61_02655"/>
<accession>A0A1G1V6E1</accession>
<dbReference type="EMBL" id="MHCA01000046">
    <property type="protein sequence ID" value="OGY10985.1"/>
    <property type="molecule type" value="Genomic_DNA"/>
</dbReference>
<evidence type="ECO:0000313" key="2">
    <source>
        <dbReference type="EMBL" id="OGY10985.1"/>
    </source>
</evidence>
<organism evidence="2 3">
    <name type="scientific">Candidatus Blackburnbacteria bacterium RIFCSPHIGHO2_12_FULL_41_13b</name>
    <dbReference type="NCBI Taxonomy" id="1797517"/>
    <lineage>
        <taxon>Bacteria</taxon>
        <taxon>Candidatus Blackburniibacteriota</taxon>
    </lineage>
</organism>
<reference evidence="2 3" key="1">
    <citation type="journal article" date="2016" name="Nat. Commun.">
        <title>Thousands of microbial genomes shed light on interconnected biogeochemical processes in an aquifer system.</title>
        <authorList>
            <person name="Anantharaman K."/>
            <person name="Brown C.T."/>
            <person name="Hug L.A."/>
            <person name="Sharon I."/>
            <person name="Castelle C.J."/>
            <person name="Probst A.J."/>
            <person name="Thomas B.C."/>
            <person name="Singh A."/>
            <person name="Wilkins M.J."/>
            <person name="Karaoz U."/>
            <person name="Brodie E.L."/>
            <person name="Williams K.H."/>
            <person name="Hubbard S.S."/>
            <person name="Banfield J.F."/>
        </authorList>
    </citation>
    <scope>NUCLEOTIDE SEQUENCE [LARGE SCALE GENOMIC DNA]</scope>
</reference>